<dbReference type="InterPro" id="IPR023753">
    <property type="entry name" value="FAD/NAD-binding_dom"/>
</dbReference>
<evidence type="ECO:0000256" key="4">
    <source>
        <dbReference type="ARBA" id="ARBA00023002"/>
    </source>
</evidence>
<dbReference type="Proteomes" id="UP000799324">
    <property type="component" value="Unassembled WGS sequence"/>
</dbReference>
<protein>
    <submittedName>
        <fullName evidence="6">FAD/NAD(P)-binding domain-containing protein</fullName>
    </submittedName>
</protein>
<gene>
    <name evidence="6" type="ORF">K491DRAFT_655274</name>
</gene>
<proteinExistence type="inferred from homology"/>
<keyword evidence="7" id="KW-1185">Reference proteome</keyword>
<dbReference type="GO" id="GO:0004174">
    <property type="term" value="F:electron-transferring-flavoprotein dehydrogenase activity"/>
    <property type="evidence" value="ECO:0007669"/>
    <property type="project" value="TreeGrafter"/>
</dbReference>
<evidence type="ECO:0000313" key="7">
    <source>
        <dbReference type="Proteomes" id="UP000799324"/>
    </source>
</evidence>
<comment type="similarity">
    <text evidence="1">Belongs to the FAD-dependent oxidoreductase family.</text>
</comment>
<evidence type="ECO:0000313" key="6">
    <source>
        <dbReference type="EMBL" id="KAF2657136.1"/>
    </source>
</evidence>
<dbReference type="PANTHER" id="PTHR43735">
    <property type="entry name" value="APOPTOSIS-INDUCING FACTOR 1"/>
    <property type="match status" value="1"/>
</dbReference>
<keyword evidence="2" id="KW-0285">Flavoprotein</keyword>
<sequence length="404" mass="44603">MPRPLNIVVLGGSFSGLSVAHHFLDHIIHQLSTFENAPTYRVVLVSPSTHLYFNVCAPRALVTPNLIHTEDAFIPIEPAFARHPFNEFTFMQGWATSVDTSARRVTVELRHSKSQTIQYHALVIATGSSAYSPLYSLHGTHEQTMAELRDFHRRLEHAHSVMIVGGGPSGCETAGQLAQYFNQRRFKGKIPKTITLLSGNTRLLPKLHPAISKKAERQLKRLGVHVVHNLREVSNTLNGDGSSNCILNNDMTITSDLLISATGVYANSQFLPDHMLDENGYVVTSPETLRIHGPGIGDRVYAVGDCAAYSKNYVLDVYDAIPVLMKNLHNDLLSHEIEALEDACYVQNPTDTQLIPIKRFGGVGVIYGWRVPSIMVYLLKGRTYKVGKAKGAVGRGKNPYDSPG</sequence>
<dbReference type="GO" id="GO:0050660">
    <property type="term" value="F:flavin adenine dinucleotide binding"/>
    <property type="evidence" value="ECO:0007669"/>
    <property type="project" value="TreeGrafter"/>
</dbReference>
<dbReference type="OrthoDB" id="202203at2759"/>
<dbReference type="SUPFAM" id="SSF51905">
    <property type="entry name" value="FAD/NAD(P)-binding domain"/>
    <property type="match status" value="1"/>
</dbReference>
<name>A0A6A6TBD7_9PLEO</name>
<keyword evidence="3" id="KW-0274">FAD</keyword>
<feature type="domain" description="FAD/NAD(P)-binding" evidence="5">
    <location>
        <begin position="6"/>
        <end position="311"/>
    </location>
</feature>
<dbReference type="EMBL" id="MU004328">
    <property type="protein sequence ID" value="KAF2657136.1"/>
    <property type="molecule type" value="Genomic_DNA"/>
</dbReference>
<organism evidence="6 7">
    <name type="scientific">Lophiostoma macrostomum CBS 122681</name>
    <dbReference type="NCBI Taxonomy" id="1314788"/>
    <lineage>
        <taxon>Eukaryota</taxon>
        <taxon>Fungi</taxon>
        <taxon>Dikarya</taxon>
        <taxon>Ascomycota</taxon>
        <taxon>Pezizomycotina</taxon>
        <taxon>Dothideomycetes</taxon>
        <taxon>Pleosporomycetidae</taxon>
        <taxon>Pleosporales</taxon>
        <taxon>Lophiostomataceae</taxon>
        <taxon>Lophiostoma</taxon>
    </lineage>
</organism>
<evidence type="ECO:0000256" key="1">
    <source>
        <dbReference type="ARBA" id="ARBA00006442"/>
    </source>
</evidence>
<dbReference type="PANTHER" id="PTHR43735:SF3">
    <property type="entry name" value="FERROPTOSIS SUPPRESSOR PROTEIN 1"/>
    <property type="match status" value="1"/>
</dbReference>
<dbReference type="PRINTS" id="PR00368">
    <property type="entry name" value="FADPNR"/>
</dbReference>
<evidence type="ECO:0000259" key="5">
    <source>
        <dbReference type="Pfam" id="PF07992"/>
    </source>
</evidence>
<dbReference type="GO" id="GO:0005737">
    <property type="term" value="C:cytoplasm"/>
    <property type="evidence" value="ECO:0007669"/>
    <property type="project" value="TreeGrafter"/>
</dbReference>
<dbReference type="AlphaFoldDB" id="A0A6A6TBD7"/>
<accession>A0A6A6TBD7</accession>
<evidence type="ECO:0000256" key="2">
    <source>
        <dbReference type="ARBA" id="ARBA00022630"/>
    </source>
</evidence>
<dbReference type="Gene3D" id="3.50.50.100">
    <property type="match status" value="1"/>
</dbReference>
<keyword evidence="4" id="KW-0560">Oxidoreductase</keyword>
<dbReference type="Pfam" id="PF07992">
    <property type="entry name" value="Pyr_redox_2"/>
    <property type="match status" value="1"/>
</dbReference>
<dbReference type="InterPro" id="IPR036188">
    <property type="entry name" value="FAD/NAD-bd_sf"/>
</dbReference>
<reference evidence="6" key="1">
    <citation type="journal article" date="2020" name="Stud. Mycol.">
        <title>101 Dothideomycetes genomes: a test case for predicting lifestyles and emergence of pathogens.</title>
        <authorList>
            <person name="Haridas S."/>
            <person name="Albert R."/>
            <person name="Binder M."/>
            <person name="Bloem J."/>
            <person name="Labutti K."/>
            <person name="Salamov A."/>
            <person name="Andreopoulos B."/>
            <person name="Baker S."/>
            <person name="Barry K."/>
            <person name="Bills G."/>
            <person name="Bluhm B."/>
            <person name="Cannon C."/>
            <person name="Castanera R."/>
            <person name="Culley D."/>
            <person name="Daum C."/>
            <person name="Ezra D."/>
            <person name="Gonzalez J."/>
            <person name="Henrissat B."/>
            <person name="Kuo A."/>
            <person name="Liang C."/>
            <person name="Lipzen A."/>
            <person name="Lutzoni F."/>
            <person name="Magnuson J."/>
            <person name="Mondo S."/>
            <person name="Nolan M."/>
            <person name="Ohm R."/>
            <person name="Pangilinan J."/>
            <person name="Park H.-J."/>
            <person name="Ramirez L."/>
            <person name="Alfaro M."/>
            <person name="Sun H."/>
            <person name="Tritt A."/>
            <person name="Yoshinaga Y."/>
            <person name="Zwiers L.-H."/>
            <person name="Turgeon B."/>
            <person name="Goodwin S."/>
            <person name="Spatafora J."/>
            <person name="Crous P."/>
            <person name="Grigoriev I."/>
        </authorList>
    </citation>
    <scope>NUCLEOTIDE SEQUENCE</scope>
    <source>
        <strain evidence="6">CBS 122681</strain>
    </source>
</reference>
<evidence type="ECO:0000256" key="3">
    <source>
        <dbReference type="ARBA" id="ARBA00022827"/>
    </source>
</evidence>
<dbReference type="PRINTS" id="PR00411">
    <property type="entry name" value="PNDRDTASEI"/>
</dbReference>